<feature type="transmembrane region" description="Helical" evidence="1">
    <location>
        <begin position="44"/>
        <end position="63"/>
    </location>
</feature>
<gene>
    <name evidence="3" type="ORF">HTY61_14990</name>
</gene>
<evidence type="ECO:0000313" key="4">
    <source>
        <dbReference type="Proteomes" id="UP000509367"/>
    </source>
</evidence>
<reference evidence="3 4" key="1">
    <citation type="submission" date="2020-06" db="EMBL/GenBank/DDBJ databases">
        <title>Oricola thermophila sp. nov. isolated from a tidal sediments.</title>
        <authorList>
            <person name="Kwon K.K."/>
            <person name="Yang S.-H."/>
            <person name="Park M.-J."/>
        </authorList>
    </citation>
    <scope>NUCLEOTIDE SEQUENCE [LARGE SCALE GENOMIC DNA]</scope>
    <source>
        <strain evidence="3 4">MEBiC13590</strain>
    </source>
</reference>
<accession>A0A6N1VL30</accession>
<keyword evidence="1" id="KW-0812">Transmembrane</keyword>
<evidence type="ECO:0000259" key="2">
    <source>
        <dbReference type="Pfam" id="PF07331"/>
    </source>
</evidence>
<sequence>MHRTDILSGLLLAFAGLLTIYVIIPTQISGHSDYGLAPDFFPRVLAWFFVILSVTLVGHRLFQLMTSKPATENDEPPMHVHDWLFIAGFAAFMVAIYALVDFAGFIVGGAIGIAVVSSLMGDLRKHPFRLATISLIVPVAVYYAFKKFFFVFLP</sequence>
<dbReference type="Pfam" id="PF07331">
    <property type="entry name" value="TctB"/>
    <property type="match status" value="1"/>
</dbReference>
<feature type="transmembrane region" description="Helical" evidence="1">
    <location>
        <begin position="6"/>
        <end position="24"/>
    </location>
</feature>
<dbReference type="Proteomes" id="UP000509367">
    <property type="component" value="Chromosome"/>
</dbReference>
<dbReference type="AlphaFoldDB" id="A0A6N1VL30"/>
<feature type="domain" description="DUF1468" evidence="2">
    <location>
        <begin position="7"/>
        <end position="154"/>
    </location>
</feature>
<dbReference type="EMBL" id="CP054836">
    <property type="protein sequence ID" value="QKV19667.1"/>
    <property type="molecule type" value="Genomic_DNA"/>
</dbReference>
<evidence type="ECO:0000313" key="3">
    <source>
        <dbReference type="EMBL" id="QKV19667.1"/>
    </source>
</evidence>
<feature type="transmembrane region" description="Helical" evidence="1">
    <location>
        <begin position="128"/>
        <end position="145"/>
    </location>
</feature>
<keyword evidence="1" id="KW-0472">Membrane</keyword>
<dbReference type="RefSeq" id="WP_175277559.1">
    <property type="nucleotide sequence ID" value="NZ_CP054836.1"/>
</dbReference>
<keyword evidence="4" id="KW-1185">Reference proteome</keyword>
<feature type="transmembrane region" description="Helical" evidence="1">
    <location>
        <begin position="83"/>
        <end position="116"/>
    </location>
</feature>
<organism evidence="3 4">
    <name type="scientific">Oricola thermophila</name>
    <dbReference type="NCBI Taxonomy" id="2742145"/>
    <lineage>
        <taxon>Bacteria</taxon>
        <taxon>Pseudomonadati</taxon>
        <taxon>Pseudomonadota</taxon>
        <taxon>Alphaproteobacteria</taxon>
        <taxon>Hyphomicrobiales</taxon>
        <taxon>Ahrensiaceae</taxon>
        <taxon>Oricola</taxon>
    </lineage>
</organism>
<protein>
    <submittedName>
        <fullName evidence="3">Tripartite tricarboxylate transporter TctB family protein</fullName>
    </submittedName>
</protein>
<dbReference type="KEGG" id="orm:HTY61_14990"/>
<dbReference type="InterPro" id="IPR009936">
    <property type="entry name" value="DUF1468"/>
</dbReference>
<keyword evidence="1" id="KW-1133">Transmembrane helix</keyword>
<proteinExistence type="predicted"/>
<evidence type="ECO:0000256" key="1">
    <source>
        <dbReference type="SAM" id="Phobius"/>
    </source>
</evidence>
<name>A0A6N1VL30_9HYPH</name>